<proteinExistence type="inferred from homology"/>
<comment type="similarity">
    <text evidence="1">Belongs to the amidase family.</text>
</comment>
<protein>
    <recommendedName>
        <fullName evidence="3">Amidase domain-containing protein</fullName>
    </recommendedName>
</protein>
<dbReference type="SUPFAM" id="SSF75304">
    <property type="entry name" value="Amidase signature (AS) enzymes"/>
    <property type="match status" value="1"/>
</dbReference>
<feature type="active site" description="Charge relay system" evidence="2">
    <location>
        <position position="162"/>
    </location>
</feature>
<dbReference type="InterPro" id="IPR023631">
    <property type="entry name" value="Amidase_dom"/>
</dbReference>
<reference evidence="4 5" key="1">
    <citation type="journal article" date="2018" name="IMA Fungus">
        <title>IMA Genome-F 9: Draft genome sequence of Annulohypoxylon stygium, Aspergillus mulundensis, Berkeleyomyces basicola (syn. Thielaviopsis basicola), Ceratocystis smalleyi, two Cercospora beticola strains, Coleophoma cylindrospora, Fusarium fracticaudum, Phialophora cf. hyalina, and Morchella septimelata.</title>
        <authorList>
            <person name="Wingfield B.D."/>
            <person name="Bills G.F."/>
            <person name="Dong Y."/>
            <person name="Huang W."/>
            <person name="Nel W.J."/>
            <person name="Swalarsk-Parry B.S."/>
            <person name="Vaghefi N."/>
            <person name="Wilken P.M."/>
            <person name="An Z."/>
            <person name="de Beer Z.W."/>
            <person name="De Vos L."/>
            <person name="Chen L."/>
            <person name="Duong T.A."/>
            <person name="Gao Y."/>
            <person name="Hammerbacher A."/>
            <person name="Kikkert J.R."/>
            <person name="Li Y."/>
            <person name="Li H."/>
            <person name="Li K."/>
            <person name="Li Q."/>
            <person name="Liu X."/>
            <person name="Ma X."/>
            <person name="Naidoo K."/>
            <person name="Pethybridge S.J."/>
            <person name="Sun J."/>
            <person name="Steenkamp E.T."/>
            <person name="van der Nest M.A."/>
            <person name="van Wyk S."/>
            <person name="Wingfield M.J."/>
            <person name="Xiong C."/>
            <person name="Yue Q."/>
            <person name="Zhang X."/>
        </authorList>
    </citation>
    <scope>NUCLEOTIDE SEQUENCE [LARGE SCALE GENOMIC DNA]</scope>
    <source>
        <strain evidence="4 5">BP5796</strain>
    </source>
</reference>
<dbReference type="Proteomes" id="UP000256328">
    <property type="component" value="Unassembled WGS sequence"/>
</dbReference>
<dbReference type="Gene3D" id="3.90.1300.10">
    <property type="entry name" value="Amidase signature (AS) domain"/>
    <property type="match status" value="1"/>
</dbReference>
<dbReference type="InterPro" id="IPR020556">
    <property type="entry name" value="Amidase_CS"/>
</dbReference>
<gene>
    <name evidence="4" type="ORF">BP5796_05713</name>
</gene>
<feature type="active site" description="Acyl-ester intermediate" evidence="2">
    <location>
        <position position="186"/>
    </location>
</feature>
<feature type="domain" description="Amidase" evidence="3">
    <location>
        <begin position="28"/>
        <end position="476"/>
    </location>
</feature>
<dbReference type="PIRSF" id="PIRSF001221">
    <property type="entry name" value="Amidase_fungi"/>
    <property type="match status" value="1"/>
</dbReference>
<dbReference type="PROSITE" id="PS00571">
    <property type="entry name" value="AMIDASES"/>
    <property type="match status" value="1"/>
</dbReference>
<evidence type="ECO:0000256" key="1">
    <source>
        <dbReference type="ARBA" id="ARBA00009199"/>
    </source>
</evidence>
<dbReference type="PANTHER" id="PTHR42678:SF34">
    <property type="entry name" value="OS04G0183300 PROTEIN"/>
    <property type="match status" value="1"/>
</dbReference>
<dbReference type="Pfam" id="PF01425">
    <property type="entry name" value="Amidase"/>
    <property type="match status" value="1"/>
</dbReference>
<evidence type="ECO:0000256" key="2">
    <source>
        <dbReference type="PIRSR" id="PIRSR001221-1"/>
    </source>
</evidence>
<dbReference type="PANTHER" id="PTHR42678">
    <property type="entry name" value="AMIDASE"/>
    <property type="match status" value="1"/>
</dbReference>
<evidence type="ECO:0000259" key="3">
    <source>
        <dbReference type="Pfam" id="PF01425"/>
    </source>
</evidence>
<organism evidence="4 5">
    <name type="scientific">Coleophoma crateriformis</name>
    <dbReference type="NCBI Taxonomy" id="565419"/>
    <lineage>
        <taxon>Eukaryota</taxon>
        <taxon>Fungi</taxon>
        <taxon>Dikarya</taxon>
        <taxon>Ascomycota</taxon>
        <taxon>Pezizomycotina</taxon>
        <taxon>Leotiomycetes</taxon>
        <taxon>Helotiales</taxon>
        <taxon>Dermateaceae</taxon>
        <taxon>Coleophoma</taxon>
    </lineage>
</organism>
<dbReference type="AlphaFoldDB" id="A0A3D8RVM8"/>
<dbReference type="EMBL" id="PDLN01000008">
    <property type="protein sequence ID" value="RDW77861.1"/>
    <property type="molecule type" value="Genomic_DNA"/>
</dbReference>
<feature type="active site" description="Charge relay system" evidence="2">
    <location>
        <position position="87"/>
    </location>
</feature>
<dbReference type="InterPro" id="IPR036928">
    <property type="entry name" value="AS_sf"/>
</dbReference>
<keyword evidence="5" id="KW-1185">Reference proteome</keyword>
<dbReference type="OrthoDB" id="566138at2759"/>
<name>A0A3D8RVM8_9HELO</name>
<evidence type="ECO:0000313" key="4">
    <source>
        <dbReference type="EMBL" id="RDW77861.1"/>
    </source>
</evidence>
<comment type="caution">
    <text evidence="4">The sequence shown here is derived from an EMBL/GenBank/DDBJ whole genome shotgun (WGS) entry which is preliminary data.</text>
</comment>
<accession>A0A3D8RVM8</accession>
<sequence>MPSIDLEELTVDGVHQSYMQGRYNAEALVAAYQQRIQRLEHRDDGPCLNSILSLNPEALADAKKLDDGFKTDGKFVGPLHGIPIMVKDDVLTKGLHTTFGSMVAKSFVAKEDATVIRRLRDAGAIILAKTSMPDFGSDYFSTSSMNGHVRNPYDLDRDTGGSSSGTGAAVAANLTVIGLGGDTGGSIRIPAALCNLVGVKPTVGLISAAGCLTLVAGQSTLGPICRSVKDAAIVMDALVGFDEADIRTGINQQAGAPVGGSYTAQLGVQDISTMRLGVVRSLFGDDRVKEQEAVNGVTNAALAELRAAGCKLVDVEIPSLENYLQSTSLFLSRAKADLNAFITPTLGTNLNEIVEKGNYPKGNVMMPHVAANGAASPYEWPSYAEQVDQRENFQLGVMSAMSTANVSALIFPTTKVPAPRYADIDMKMRANFPANTGFASSLRFPAITVPIGFTVTPTMPVGLEIVGVPLSDQLLLNISYAIENLVKGRRAPKL</sequence>
<evidence type="ECO:0000313" key="5">
    <source>
        <dbReference type="Proteomes" id="UP000256328"/>
    </source>
</evidence>